<dbReference type="GO" id="GO:0008270">
    <property type="term" value="F:zinc ion binding"/>
    <property type="evidence" value="ECO:0007669"/>
    <property type="project" value="UniProtKB-KW"/>
</dbReference>
<comment type="caution">
    <text evidence="4">The sequence shown here is derived from an EMBL/GenBank/DDBJ whole genome shotgun (WGS) entry which is preliminary data.</text>
</comment>
<name>A0AAW2CUC8_9ROSI</name>
<feature type="region of interest" description="Disordered" evidence="2">
    <location>
        <begin position="13"/>
        <end position="62"/>
    </location>
</feature>
<keyword evidence="1" id="KW-0863">Zinc-finger</keyword>
<evidence type="ECO:0000256" key="2">
    <source>
        <dbReference type="SAM" id="MobiDB-lite"/>
    </source>
</evidence>
<reference evidence="4 5" key="1">
    <citation type="submission" date="2024-01" db="EMBL/GenBank/DDBJ databases">
        <title>A telomere-to-telomere, gap-free genome of sweet tea (Lithocarpus litseifolius).</title>
        <authorList>
            <person name="Zhou J."/>
        </authorList>
    </citation>
    <scope>NUCLEOTIDE SEQUENCE [LARGE SCALE GENOMIC DNA]</scope>
    <source>
        <strain evidence="4">Zhou-2022a</strain>
        <tissue evidence="4">Leaf</tissue>
    </source>
</reference>
<dbReference type="InterPro" id="IPR001878">
    <property type="entry name" value="Znf_CCHC"/>
</dbReference>
<dbReference type="SUPFAM" id="SSF57756">
    <property type="entry name" value="Retrovirus zinc finger-like domains"/>
    <property type="match status" value="1"/>
</dbReference>
<dbReference type="PROSITE" id="PS50158">
    <property type="entry name" value="ZF_CCHC"/>
    <property type="match status" value="1"/>
</dbReference>
<evidence type="ECO:0000313" key="4">
    <source>
        <dbReference type="EMBL" id="KAL0001123.1"/>
    </source>
</evidence>
<dbReference type="GO" id="GO:0003676">
    <property type="term" value="F:nucleic acid binding"/>
    <property type="evidence" value="ECO:0007669"/>
    <property type="project" value="InterPro"/>
</dbReference>
<evidence type="ECO:0000313" key="5">
    <source>
        <dbReference type="Proteomes" id="UP001459277"/>
    </source>
</evidence>
<keyword evidence="1" id="KW-0479">Metal-binding</keyword>
<evidence type="ECO:0000256" key="1">
    <source>
        <dbReference type="PROSITE-ProRule" id="PRU00047"/>
    </source>
</evidence>
<proteinExistence type="predicted"/>
<keyword evidence="1" id="KW-0862">Zinc</keyword>
<feature type="compositionally biased region" description="Polar residues" evidence="2">
    <location>
        <begin position="25"/>
        <end position="57"/>
    </location>
</feature>
<organism evidence="4 5">
    <name type="scientific">Lithocarpus litseifolius</name>
    <dbReference type="NCBI Taxonomy" id="425828"/>
    <lineage>
        <taxon>Eukaryota</taxon>
        <taxon>Viridiplantae</taxon>
        <taxon>Streptophyta</taxon>
        <taxon>Embryophyta</taxon>
        <taxon>Tracheophyta</taxon>
        <taxon>Spermatophyta</taxon>
        <taxon>Magnoliopsida</taxon>
        <taxon>eudicotyledons</taxon>
        <taxon>Gunneridae</taxon>
        <taxon>Pentapetalae</taxon>
        <taxon>rosids</taxon>
        <taxon>fabids</taxon>
        <taxon>Fagales</taxon>
        <taxon>Fagaceae</taxon>
        <taxon>Lithocarpus</taxon>
    </lineage>
</organism>
<dbReference type="EMBL" id="JAZDWU010000005">
    <property type="protein sequence ID" value="KAL0001123.1"/>
    <property type="molecule type" value="Genomic_DNA"/>
</dbReference>
<keyword evidence="5" id="KW-1185">Reference proteome</keyword>
<evidence type="ECO:0000259" key="3">
    <source>
        <dbReference type="PROSITE" id="PS50158"/>
    </source>
</evidence>
<gene>
    <name evidence="4" type="ORF">SO802_014904</name>
</gene>
<sequence length="111" mass="12245">MYLTQGFVRGRGSNNYDRCRGGGRSNNFTPHSESHSNNASGSYYNNFSPQHQSQNQNHKPEGTCPQCQICGKMGHLAIDCYHRMNFAFQGKNPPTKLAAVATTSNTAIIGY</sequence>
<dbReference type="AlphaFoldDB" id="A0AAW2CUC8"/>
<accession>A0AAW2CUC8</accession>
<dbReference type="Proteomes" id="UP001459277">
    <property type="component" value="Unassembled WGS sequence"/>
</dbReference>
<dbReference type="InterPro" id="IPR036875">
    <property type="entry name" value="Znf_CCHC_sf"/>
</dbReference>
<protein>
    <recommendedName>
        <fullName evidence="3">CCHC-type domain-containing protein</fullName>
    </recommendedName>
</protein>
<feature type="domain" description="CCHC-type" evidence="3">
    <location>
        <begin position="67"/>
        <end position="80"/>
    </location>
</feature>